<dbReference type="EMBL" id="NQIK02000001">
    <property type="protein sequence ID" value="KAF7576446.1"/>
    <property type="molecule type" value="Genomic_DNA"/>
</dbReference>
<dbReference type="Proteomes" id="UP000245464">
    <property type="component" value="Chromosome 1"/>
</dbReference>
<feature type="signal peptide" evidence="1">
    <location>
        <begin position="1"/>
        <end position="16"/>
    </location>
</feature>
<dbReference type="GeneID" id="90953915"/>
<sequence length="70" mass="7798">MRFHLLALVVAPLAYANTDGGCQSSDEVKCSNRWGYQHPSTNYCDGHVSSSWTTTSHSLFLHKLFTCFAT</sequence>
<evidence type="ECO:0000313" key="2">
    <source>
        <dbReference type="EMBL" id="KAF7576446.1"/>
    </source>
</evidence>
<protein>
    <submittedName>
        <fullName evidence="2">Uncharacterized protein</fullName>
    </submittedName>
</protein>
<organism evidence="2 3">
    <name type="scientific">Pyrenophora tritici-repentis</name>
    <dbReference type="NCBI Taxonomy" id="45151"/>
    <lineage>
        <taxon>Eukaryota</taxon>
        <taxon>Fungi</taxon>
        <taxon>Dikarya</taxon>
        <taxon>Ascomycota</taxon>
        <taxon>Pezizomycotina</taxon>
        <taxon>Dothideomycetes</taxon>
        <taxon>Pleosporomycetidae</taxon>
        <taxon>Pleosporales</taxon>
        <taxon>Pleosporineae</taxon>
        <taxon>Pleosporaceae</taxon>
        <taxon>Pyrenophora</taxon>
    </lineage>
</organism>
<dbReference type="RefSeq" id="XP_065965024.1">
    <property type="nucleotide sequence ID" value="XM_066102822.1"/>
</dbReference>
<accession>A0A834S5U1</accession>
<feature type="chain" id="PRO_5032647876" evidence="1">
    <location>
        <begin position="17"/>
        <end position="70"/>
    </location>
</feature>
<dbReference type="KEGG" id="ptrr:90953915"/>
<name>A0A834S5U1_9PLEO</name>
<keyword evidence="1" id="KW-0732">Signal</keyword>
<evidence type="ECO:0000313" key="3">
    <source>
        <dbReference type="Proteomes" id="UP000245464"/>
    </source>
</evidence>
<comment type="caution">
    <text evidence="2">The sequence shown here is derived from an EMBL/GenBank/DDBJ whole genome shotgun (WGS) entry which is preliminary data.</text>
</comment>
<evidence type="ECO:0000256" key="1">
    <source>
        <dbReference type="SAM" id="SignalP"/>
    </source>
</evidence>
<reference evidence="2 3" key="1">
    <citation type="journal article" date="2018" name="BMC Genomics">
        <title>Comparative genomics of the wheat fungal pathogen Pyrenophora tritici-repentis reveals chromosomal variations and genome plasticity.</title>
        <authorList>
            <person name="Moolhuijzen P."/>
            <person name="See P.T."/>
            <person name="Hane J.K."/>
            <person name="Shi G."/>
            <person name="Liu Z."/>
            <person name="Oliver R.P."/>
            <person name="Moffat C.S."/>
        </authorList>
    </citation>
    <scope>NUCLEOTIDE SEQUENCE [LARGE SCALE GENOMIC DNA]</scope>
    <source>
        <strain evidence="2">M4</strain>
    </source>
</reference>
<dbReference type="AlphaFoldDB" id="A0A834S5U1"/>
<proteinExistence type="predicted"/>
<gene>
    <name evidence="2" type="ORF">PtrM4_006860</name>
</gene>